<protein>
    <submittedName>
        <fullName evidence="9">Uncharacterized protein</fullName>
    </submittedName>
</protein>
<evidence type="ECO:0000256" key="2">
    <source>
        <dbReference type="ARBA" id="ARBA00010343"/>
    </source>
</evidence>
<dbReference type="PROSITE" id="PS50088">
    <property type="entry name" value="ANK_REPEAT"/>
    <property type="match status" value="2"/>
</dbReference>
<sequence length="427" mass="45986">MARTKKPAARKTISERLDKIRQKPYASVPVPGSSGARGGAEGEPKTRLRTGIRALEEIKHYQSSTSLLIGKVPFQRVVKEVCDEVSEVFLEGRVLRTAAAKGALDEALHYACAGGATQSALFLLQRRAEVDRRDETMATPLIFACRYGYASVVKVLLDAQADLTVASEGGNTALHEAAEMGQLDCLHLLLLCGAQVMLTNDDGEAAVDIASRKRHHPCVTLLKRHMQTTVSKDKRRAPLSPLPPPLASSPTKSTSSGYPQSAARSPEVHHSPVAGSPSVRTSPFGSPAHAPAPVVQSPQALAATSPVEAVRSPRGLPLQSGGRIRAEEGDKSLMRSLYAENDAGTEEFDGDGMEDGMDSGTESSDDAGDHHPAPDARQNSGERIAPSFFGRIRQRFFAAPIRADLGRSNMYRYNQELQRWELPPGVQ</sequence>
<dbReference type="SUPFAM" id="SSF47113">
    <property type="entry name" value="Histone-fold"/>
    <property type="match status" value="1"/>
</dbReference>
<keyword evidence="6" id="KW-0539">Nucleus</keyword>
<organism evidence="9 10">
    <name type="scientific">Polarella glacialis</name>
    <name type="common">Dinoflagellate</name>
    <dbReference type="NCBI Taxonomy" id="89957"/>
    <lineage>
        <taxon>Eukaryota</taxon>
        <taxon>Sar</taxon>
        <taxon>Alveolata</taxon>
        <taxon>Dinophyceae</taxon>
        <taxon>Suessiales</taxon>
        <taxon>Suessiaceae</taxon>
        <taxon>Polarella</taxon>
    </lineage>
</organism>
<comment type="caution">
    <text evidence="9">The sequence shown here is derived from an EMBL/GenBank/DDBJ whole genome shotgun (WGS) entry which is preliminary data.</text>
</comment>
<dbReference type="PANTHER" id="PTHR24198:SF165">
    <property type="entry name" value="ANKYRIN REPEAT-CONTAINING PROTEIN-RELATED"/>
    <property type="match status" value="1"/>
</dbReference>
<dbReference type="InterPro" id="IPR002110">
    <property type="entry name" value="Ankyrin_rpt"/>
</dbReference>
<dbReference type="GO" id="GO:0000786">
    <property type="term" value="C:nucleosome"/>
    <property type="evidence" value="ECO:0007669"/>
    <property type="project" value="InterPro"/>
</dbReference>
<evidence type="ECO:0000256" key="8">
    <source>
        <dbReference type="SAM" id="MobiDB-lite"/>
    </source>
</evidence>
<comment type="subcellular location">
    <subcellularLocation>
        <location evidence="1">Nucleus</location>
    </subcellularLocation>
</comment>
<evidence type="ECO:0000256" key="7">
    <source>
        <dbReference type="PROSITE-ProRule" id="PRU00023"/>
    </source>
</evidence>
<dbReference type="InterPro" id="IPR009072">
    <property type="entry name" value="Histone-fold"/>
</dbReference>
<feature type="region of interest" description="Disordered" evidence="8">
    <location>
        <begin position="344"/>
        <end position="383"/>
    </location>
</feature>
<evidence type="ECO:0000256" key="5">
    <source>
        <dbReference type="ARBA" id="ARBA00023125"/>
    </source>
</evidence>
<dbReference type="SUPFAM" id="SSF48403">
    <property type="entry name" value="Ankyrin repeat"/>
    <property type="match status" value="1"/>
</dbReference>
<comment type="similarity">
    <text evidence="2">Belongs to the histone H3 family.</text>
</comment>
<dbReference type="AlphaFoldDB" id="A0A813LHT0"/>
<evidence type="ECO:0000256" key="3">
    <source>
        <dbReference type="ARBA" id="ARBA00022737"/>
    </source>
</evidence>
<feature type="repeat" description="ANK" evidence="7">
    <location>
        <begin position="169"/>
        <end position="201"/>
    </location>
</feature>
<keyword evidence="4 7" id="KW-0040">ANK repeat</keyword>
<reference evidence="9" key="1">
    <citation type="submission" date="2021-02" db="EMBL/GenBank/DDBJ databases">
        <authorList>
            <person name="Dougan E. K."/>
            <person name="Rhodes N."/>
            <person name="Thang M."/>
            <person name="Chan C."/>
        </authorList>
    </citation>
    <scope>NUCLEOTIDE SEQUENCE</scope>
</reference>
<dbReference type="Gene3D" id="1.10.20.10">
    <property type="entry name" value="Histone, subunit A"/>
    <property type="match status" value="1"/>
</dbReference>
<feature type="non-terminal residue" evidence="9">
    <location>
        <position position="1"/>
    </location>
</feature>
<dbReference type="GO" id="GO:0046982">
    <property type="term" value="F:protein heterodimerization activity"/>
    <property type="evidence" value="ECO:0007669"/>
    <property type="project" value="InterPro"/>
</dbReference>
<gene>
    <name evidence="9" type="ORF">PGLA2088_LOCUS44573</name>
</gene>
<feature type="compositionally biased region" description="Acidic residues" evidence="8">
    <location>
        <begin position="344"/>
        <end position="357"/>
    </location>
</feature>
<keyword evidence="5" id="KW-0238">DNA-binding</keyword>
<evidence type="ECO:0000256" key="6">
    <source>
        <dbReference type="ARBA" id="ARBA00023242"/>
    </source>
</evidence>
<dbReference type="Pfam" id="PF12796">
    <property type="entry name" value="Ank_2"/>
    <property type="match status" value="1"/>
</dbReference>
<dbReference type="PROSITE" id="PS50297">
    <property type="entry name" value="ANK_REP_REGION"/>
    <property type="match status" value="1"/>
</dbReference>
<dbReference type="SMART" id="SM00428">
    <property type="entry name" value="H3"/>
    <property type="match status" value="1"/>
</dbReference>
<dbReference type="PRINTS" id="PR00622">
    <property type="entry name" value="HISTONEH3"/>
</dbReference>
<dbReference type="GO" id="GO:0005634">
    <property type="term" value="C:nucleus"/>
    <property type="evidence" value="ECO:0007669"/>
    <property type="project" value="UniProtKB-SubCell"/>
</dbReference>
<feature type="region of interest" description="Disordered" evidence="8">
    <location>
        <begin position="1"/>
        <end position="46"/>
    </location>
</feature>
<accession>A0A813LHT0</accession>
<dbReference type="InterPro" id="IPR036770">
    <property type="entry name" value="Ankyrin_rpt-contain_sf"/>
</dbReference>
<feature type="region of interest" description="Disordered" evidence="8">
    <location>
        <begin position="223"/>
        <end position="331"/>
    </location>
</feature>
<dbReference type="EMBL" id="CAJNNW010035269">
    <property type="protein sequence ID" value="CAE8726713.1"/>
    <property type="molecule type" value="Genomic_DNA"/>
</dbReference>
<keyword evidence="3" id="KW-0677">Repeat</keyword>
<feature type="repeat" description="ANK" evidence="7">
    <location>
        <begin position="136"/>
        <end position="168"/>
    </location>
</feature>
<dbReference type="InterPro" id="IPR000164">
    <property type="entry name" value="Histone_H3/CENP-A"/>
</dbReference>
<proteinExistence type="inferred from homology"/>
<evidence type="ECO:0000256" key="1">
    <source>
        <dbReference type="ARBA" id="ARBA00004123"/>
    </source>
</evidence>
<evidence type="ECO:0000256" key="4">
    <source>
        <dbReference type="ARBA" id="ARBA00023043"/>
    </source>
</evidence>
<evidence type="ECO:0000313" key="10">
    <source>
        <dbReference type="Proteomes" id="UP000626109"/>
    </source>
</evidence>
<name>A0A813LHT0_POLGL</name>
<dbReference type="Proteomes" id="UP000626109">
    <property type="component" value="Unassembled WGS sequence"/>
</dbReference>
<dbReference type="SMART" id="SM00248">
    <property type="entry name" value="ANK"/>
    <property type="match status" value="4"/>
</dbReference>
<dbReference type="GO" id="GO:0030527">
    <property type="term" value="F:structural constituent of chromatin"/>
    <property type="evidence" value="ECO:0007669"/>
    <property type="project" value="InterPro"/>
</dbReference>
<dbReference type="PANTHER" id="PTHR24198">
    <property type="entry name" value="ANKYRIN REPEAT AND PROTEIN KINASE DOMAIN-CONTAINING PROTEIN"/>
    <property type="match status" value="1"/>
</dbReference>
<evidence type="ECO:0000313" key="9">
    <source>
        <dbReference type="EMBL" id="CAE8726713.1"/>
    </source>
</evidence>
<dbReference type="Gene3D" id="1.25.40.20">
    <property type="entry name" value="Ankyrin repeat-containing domain"/>
    <property type="match status" value="1"/>
</dbReference>
<dbReference type="GO" id="GO:0003677">
    <property type="term" value="F:DNA binding"/>
    <property type="evidence" value="ECO:0007669"/>
    <property type="project" value="UniProtKB-KW"/>
</dbReference>
<feature type="compositionally biased region" description="Basic and acidic residues" evidence="8">
    <location>
        <begin position="12"/>
        <end position="21"/>
    </location>
</feature>